<dbReference type="STRING" id="1160509.A0A3N4I4Q0"/>
<dbReference type="EMBL" id="ML119682">
    <property type="protein sequence ID" value="RPA81073.1"/>
    <property type="molecule type" value="Genomic_DNA"/>
</dbReference>
<dbReference type="AlphaFoldDB" id="A0A3N4I4Q0"/>
<organism evidence="2 3">
    <name type="scientific">Ascobolus immersus RN42</name>
    <dbReference type="NCBI Taxonomy" id="1160509"/>
    <lineage>
        <taxon>Eukaryota</taxon>
        <taxon>Fungi</taxon>
        <taxon>Dikarya</taxon>
        <taxon>Ascomycota</taxon>
        <taxon>Pezizomycotina</taxon>
        <taxon>Pezizomycetes</taxon>
        <taxon>Pezizales</taxon>
        <taxon>Ascobolaceae</taxon>
        <taxon>Ascobolus</taxon>
    </lineage>
</organism>
<keyword evidence="1" id="KW-0560">Oxidoreductase</keyword>
<sequence length="490" mass="55348">MASSIPHNKDPSTLYFAPTTTGVSYLPGITEESRKTLTELLQKNHDEHYIFFNNEGFHNHLVHELLAKYALGATPELLRASYKNNADYQKPLPKADETIVSELRDNQESAEVWKKHLGKRERYAEFLGFFKSEIERDGMENTIKKFLFAGTEVSETMLARLLAGFVHPYIHLGYAIEFKSAPIAAEALAQTAAHEDWIGTDFLFPAEQAAKKHAEANGTDNPAAFLSLLYDVHNDEALRTSPLWSDSNKIEGILSRNRENIISIASKVHVNSETLEQQTAESINMATTLCAGSIRPDKVIAFDFFLMHSNNSSIFSTAINQQDWIPTEIKVRLLEWKVRYDLILYASRRAPKLYIDEVRNYTGPFSETYYKQIYDSKPSKGRLDVPVGNPWLSLIDECLKIKDDGHTIKMVRAIMHAEEACKGFAQDGDGYLDKPEMFRNYAGMVVDSAVRANGDHIWIRSTGFDEAWEGVPDRHQEKGNLKGAFNGGET</sequence>
<evidence type="ECO:0000256" key="1">
    <source>
        <dbReference type="ARBA" id="ARBA00023002"/>
    </source>
</evidence>
<protein>
    <recommendedName>
        <fullName evidence="4">HypA-like protein</fullName>
    </recommendedName>
</protein>
<reference evidence="2 3" key="1">
    <citation type="journal article" date="2018" name="Nat. Ecol. Evol.">
        <title>Pezizomycetes genomes reveal the molecular basis of ectomycorrhizal truffle lifestyle.</title>
        <authorList>
            <person name="Murat C."/>
            <person name="Payen T."/>
            <person name="Noel B."/>
            <person name="Kuo A."/>
            <person name="Morin E."/>
            <person name="Chen J."/>
            <person name="Kohler A."/>
            <person name="Krizsan K."/>
            <person name="Balestrini R."/>
            <person name="Da Silva C."/>
            <person name="Montanini B."/>
            <person name="Hainaut M."/>
            <person name="Levati E."/>
            <person name="Barry K.W."/>
            <person name="Belfiori B."/>
            <person name="Cichocki N."/>
            <person name="Clum A."/>
            <person name="Dockter R.B."/>
            <person name="Fauchery L."/>
            <person name="Guy J."/>
            <person name="Iotti M."/>
            <person name="Le Tacon F."/>
            <person name="Lindquist E.A."/>
            <person name="Lipzen A."/>
            <person name="Malagnac F."/>
            <person name="Mello A."/>
            <person name="Molinier V."/>
            <person name="Miyauchi S."/>
            <person name="Poulain J."/>
            <person name="Riccioni C."/>
            <person name="Rubini A."/>
            <person name="Sitrit Y."/>
            <person name="Splivallo R."/>
            <person name="Traeger S."/>
            <person name="Wang M."/>
            <person name="Zifcakova L."/>
            <person name="Wipf D."/>
            <person name="Zambonelli A."/>
            <person name="Paolocci F."/>
            <person name="Nowrousian M."/>
            <person name="Ottonello S."/>
            <person name="Baldrian P."/>
            <person name="Spatafora J.W."/>
            <person name="Henrissat B."/>
            <person name="Nagy L.G."/>
            <person name="Aury J.M."/>
            <person name="Wincker P."/>
            <person name="Grigoriev I.V."/>
            <person name="Bonfante P."/>
            <person name="Martin F.M."/>
        </authorList>
    </citation>
    <scope>NUCLEOTIDE SEQUENCE [LARGE SCALE GENOMIC DNA]</scope>
    <source>
        <strain evidence="2 3">RN42</strain>
    </source>
</reference>
<dbReference type="PANTHER" id="PTHR35870">
    <property type="entry name" value="PROTEIN, PUTATIVE (AFU_ORTHOLOGUE AFUA_5G03330)-RELATED"/>
    <property type="match status" value="1"/>
</dbReference>
<accession>A0A3N4I4Q0</accession>
<name>A0A3N4I4Q0_ASCIM</name>
<dbReference type="InterPro" id="IPR025337">
    <property type="entry name" value="Questin_oxidase-like"/>
</dbReference>
<proteinExistence type="predicted"/>
<evidence type="ECO:0008006" key="4">
    <source>
        <dbReference type="Google" id="ProtNLM"/>
    </source>
</evidence>
<evidence type="ECO:0000313" key="2">
    <source>
        <dbReference type="EMBL" id="RPA81073.1"/>
    </source>
</evidence>
<dbReference type="GO" id="GO:0016491">
    <property type="term" value="F:oxidoreductase activity"/>
    <property type="evidence" value="ECO:0007669"/>
    <property type="project" value="UniProtKB-KW"/>
</dbReference>
<dbReference type="Proteomes" id="UP000275078">
    <property type="component" value="Unassembled WGS sequence"/>
</dbReference>
<dbReference type="Pfam" id="PF14027">
    <property type="entry name" value="Questin_oxidase"/>
    <property type="match status" value="1"/>
</dbReference>
<keyword evidence="3" id="KW-1185">Reference proteome</keyword>
<evidence type="ECO:0000313" key="3">
    <source>
        <dbReference type="Proteomes" id="UP000275078"/>
    </source>
</evidence>
<dbReference type="PANTHER" id="PTHR35870:SF1">
    <property type="entry name" value="PROTEIN, PUTATIVE (AFU_ORTHOLOGUE AFUA_5G03330)-RELATED"/>
    <property type="match status" value="1"/>
</dbReference>
<gene>
    <name evidence="2" type="ORF">BJ508DRAFT_326682</name>
</gene>
<dbReference type="OrthoDB" id="10004862at2759"/>